<feature type="region of interest" description="Disordered" evidence="1">
    <location>
        <begin position="1"/>
        <end position="23"/>
    </location>
</feature>
<keyword evidence="3" id="KW-1185">Reference proteome</keyword>
<reference evidence="2" key="1">
    <citation type="submission" date="2020-08" db="EMBL/GenBank/DDBJ databases">
        <title>Multicomponent nature underlies the extraordinary mechanical properties of spider dragline silk.</title>
        <authorList>
            <person name="Kono N."/>
            <person name="Nakamura H."/>
            <person name="Mori M."/>
            <person name="Yoshida Y."/>
            <person name="Ohtoshi R."/>
            <person name="Malay A.D."/>
            <person name="Moran D.A.P."/>
            <person name="Tomita M."/>
            <person name="Numata K."/>
            <person name="Arakawa K."/>
        </authorList>
    </citation>
    <scope>NUCLEOTIDE SEQUENCE</scope>
</reference>
<dbReference type="EMBL" id="BMAV01022073">
    <property type="protein sequence ID" value="GFY76681.1"/>
    <property type="molecule type" value="Genomic_DNA"/>
</dbReference>
<evidence type="ECO:0000313" key="3">
    <source>
        <dbReference type="Proteomes" id="UP000886998"/>
    </source>
</evidence>
<protein>
    <submittedName>
        <fullName evidence="2">Uncharacterized protein</fullName>
    </submittedName>
</protein>
<dbReference type="AlphaFoldDB" id="A0A8X6YTB8"/>
<sequence length="77" mass="8540">MANACSTRVLGSPKVSPLQIDKGPLSKEVLRGAQEAKQFEKEDATKRKSFSRNNLKACILVKPQSQHQRINSSSDKE</sequence>
<proteinExistence type="predicted"/>
<comment type="caution">
    <text evidence="2">The sequence shown here is derived from an EMBL/GenBank/DDBJ whole genome shotgun (WGS) entry which is preliminary data.</text>
</comment>
<gene>
    <name evidence="2" type="ORF">TNIN_280031</name>
</gene>
<evidence type="ECO:0000313" key="2">
    <source>
        <dbReference type="EMBL" id="GFY76681.1"/>
    </source>
</evidence>
<name>A0A8X6YTB8_9ARAC</name>
<accession>A0A8X6YTB8</accession>
<organism evidence="2 3">
    <name type="scientific">Trichonephila inaurata madagascariensis</name>
    <dbReference type="NCBI Taxonomy" id="2747483"/>
    <lineage>
        <taxon>Eukaryota</taxon>
        <taxon>Metazoa</taxon>
        <taxon>Ecdysozoa</taxon>
        <taxon>Arthropoda</taxon>
        <taxon>Chelicerata</taxon>
        <taxon>Arachnida</taxon>
        <taxon>Araneae</taxon>
        <taxon>Araneomorphae</taxon>
        <taxon>Entelegynae</taxon>
        <taxon>Araneoidea</taxon>
        <taxon>Nephilidae</taxon>
        <taxon>Trichonephila</taxon>
        <taxon>Trichonephila inaurata</taxon>
    </lineage>
</organism>
<dbReference type="Proteomes" id="UP000886998">
    <property type="component" value="Unassembled WGS sequence"/>
</dbReference>
<evidence type="ECO:0000256" key="1">
    <source>
        <dbReference type="SAM" id="MobiDB-lite"/>
    </source>
</evidence>